<reference evidence="2" key="1">
    <citation type="submission" date="2023-08" db="EMBL/GenBank/DDBJ databases">
        <authorList>
            <person name="Messyasz A."/>
            <person name="Mannisto M.K."/>
            <person name="Kerkhof L.J."/>
            <person name="Haggblom M."/>
        </authorList>
    </citation>
    <scope>NUCLEOTIDE SEQUENCE</scope>
    <source>
        <strain evidence="2">X5P6</strain>
    </source>
</reference>
<dbReference type="RefSeq" id="WP_353064194.1">
    <property type="nucleotide sequence ID" value="NZ_CP132942.1"/>
</dbReference>
<evidence type="ECO:0000256" key="1">
    <source>
        <dbReference type="SAM" id="SignalP"/>
    </source>
</evidence>
<dbReference type="Pfam" id="PF13650">
    <property type="entry name" value="Asp_protease_2"/>
    <property type="match status" value="1"/>
</dbReference>
<proteinExistence type="predicted"/>
<keyword evidence="2" id="KW-0645">Protease</keyword>
<dbReference type="GO" id="GO:0006508">
    <property type="term" value="P:proteolysis"/>
    <property type="evidence" value="ECO:0007669"/>
    <property type="project" value="UniProtKB-KW"/>
</dbReference>
<sequence>MSFRPFFACVSFATLSLTVLAEPHCPGKVASLPVRIVQGSQSIVPLWVNQNGPYDFLVDTGAQIATVDSSLASVLQLNVQGTTGIGGAATHGRYDFAYLGQLRAGEKFVPDLLVVIENLSQLKAADPRIRGILGDNFLEHFDLLIDNHEHILCLDDSNTLALFAKGERVPLMEPYGPANDLPFTGPMSVAASMSSFQKAPLLLRT</sequence>
<gene>
    <name evidence="2" type="ORF">RBB77_00305</name>
</gene>
<dbReference type="AlphaFoldDB" id="A0AAU7ZR10"/>
<dbReference type="KEGG" id="tpsc:RBB77_00305"/>
<keyword evidence="1" id="KW-0732">Signal</keyword>
<protein>
    <submittedName>
        <fullName evidence="2">Aspartyl protease family protein</fullName>
    </submittedName>
</protein>
<feature type="chain" id="PRO_5043504538" evidence="1">
    <location>
        <begin position="22"/>
        <end position="205"/>
    </location>
</feature>
<organism evidence="2">
    <name type="scientific">Tunturiibacter psychrotolerans</name>
    <dbReference type="NCBI Taxonomy" id="3069686"/>
    <lineage>
        <taxon>Bacteria</taxon>
        <taxon>Pseudomonadati</taxon>
        <taxon>Acidobacteriota</taxon>
        <taxon>Terriglobia</taxon>
        <taxon>Terriglobales</taxon>
        <taxon>Acidobacteriaceae</taxon>
        <taxon>Tunturiibacter</taxon>
    </lineage>
</organism>
<reference evidence="2" key="2">
    <citation type="journal article" date="2024" name="Environ. Microbiol.">
        <title>Genome analysis and description of Tunturibacter gen. nov. expands the diversity of Terriglobia in tundra soils.</title>
        <authorList>
            <person name="Messyasz A."/>
            <person name="Mannisto M.K."/>
            <person name="Kerkhof L.J."/>
            <person name="Haggblom M.M."/>
        </authorList>
    </citation>
    <scope>NUCLEOTIDE SEQUENCE</scope>
    <source>
        <strain evidence="2">X5P6</strain>
    </source>
</reference>
<dbReference type="GO" id="GO:0008233">
    <property type="term" value="F:peptidase activity"/>
    <property type="evidence" value="ECO:0007669"/>
    <property type="project" value="UniProtKB-KW"/>
</dbReference>
<keyword evidence="2" id="KW-0378">Hydrolase</keyword>
<dbReference type="InterPro" id="IPR021109">
    <property type="entry name" value="Peptidase_aspartic_dom_sf"/>
</dbReference>
<dbReference type="SUPFAM" id="SSF50630">
    <property type="entry name" value="Acid proteases"/>
    <property type="match status" value="1"/>
</dbReference>
<dbReference type="Gene3D" id="2.40.70.10">
    <property type="entry name" value="Acid Proteases"/>
    <property type="match status" value="1"/>
</dbReference>
<name>A0AAU7ZR10_9BACT</name>
<dbReference type="EMBL" id="CP132942">
    <property type="protein sequence ID" value="XCB33355.1"/>
    <property type="molecule type" value="Genomic_DNA"/>
</dbReference>
<feature type="signal peptide" evidence="1">
    <location>
        <begin position="1"/>
        <end position="21"/>
    </location>
</feature>
<accession>A0AAU7ZR10</accession>
<evidence type="ECO:0000313" key="2">
    <source>
        <dbReference type="EMBL" id="XCB33355.1"/>
    </source>
</evidence>